<keyword evidence="2" id="KW-1185">Reference proteome</keyword>
<name>A0A401TYV2_CHIPU</name>
<protein>
    <submittedName>
        <fullName evidence="1">Uncharacterized protein</fullName>
    </submittedName>
</protein>
<sequence>RVDVGDEQQHAGKPLAARDDAEFGGLLDRVGGVAAGIGKADNLGLRALCLQQEGREVRVVERMLDAAEHLAAIRGDDRRSVALERLAERIVRGEEEPGVAAGFHQRLAGAVGEHVGVVDPVHRVRRALRAREVGRGGARVQIDDVLVLGEVGDREADIGGCEIDEHVDLLDVDPLLADVDGDIGLVLVVGRDQVDLPAFRQQPGVL</sequence>
<feature type="non-terminal residue" evidence="1">
    <location>
        <position position="206"/>
    </location>
</feature>
<dbReference type="AlphaFoldDB" id="A0A401TYV2"/>
<dbReference type="EMBL" id="BEZZ01221544">
    <property type="protein sequence ID" value="GCC47790.1"/>
    <property type="molecule type" value="Genomic_DNA"/>
</dbReference>
<dbReference type="Proteomes" id="UP000287033">
    <property type="component" value="Unassembled WGS sequence"/>
</dbReference>
<gene>
    <name evidence="1" type="ORF">chiPu_0031890</name>
</gene>
<proteinExistence type="predicted"/>
<organism evidence="1 2">
    <name type="scientific">Chiloscyllium punctatum</name>
    <name type="common">Brownbanded bambooshark</name>
    <name type="synonym">Hemiscyllium punctatum</name>
    <dbReference type="NCBI Taxonomy" id="137246"/>
    <lineage>
        <taxon>Eukaryota</taxon>
        <taxon>Metazoa</taxon>
        <taxon>Chordata</taxon>
        <taxon>Craniata</taxon>
        <taxon>Vertebrata</taxon>
        <taxon>Chondrichthyes</taxon>
        <taxon>Elasmobranchii</taxon>
        <taxon>Galeomorphii</taxon>
        <taxon>Galeoidea</taxon>
        <taxon>Orectolobiformes</taxon>
        <taxon>Hemiscylliidae</taxon>
        <taxon>Chiloscyllium</taxon>
    </lineage>
</organism>
<accession>A0A401TYV2</accession>
<comment type="caution">
    <text evidence="1">The sequence shown here is derived from an EMBL/GenBank/DDBJ whole genome shotgun (WGS) entry which is preliminary data.</text>
</comment>
<reference evidence="1 2" key="1">
    <citation type="journal article" date="2018" name="Nat. Ecol. Evol.">
        <title>Shark genomes provide insights into elasmobranch evolution and the origin of vertebrates.</title>
        <authorList>
            <person name="Hara Y"/>
            <person name="Yamaguchi K"/>
            <person name="Onimaru K"/>
            <person name="Kadota M"/>
            <person name="Koyanagi M"/>
            <person name="Keeley SD"/>
            <person name="Tatsumi K"/>
            <person name="Tanaka K"/>
            <person name="Motone F"/>
            <person name="Kageyama Y"/>
            <person name="Nozu R"/>
            <person name="Adachi N"/>
            <person name="Nishimura O"/>
            <person name="Nakagawa R"/>
            <person name="Tanegashima C"/>
            <person name="Kiyatake I"/>
            <person name="Matsumoto R"/>
            <person name="Murakumo K"/>
            <person name="Nishida K"/>
            <person name="Terakita A"/>
            <person name="Kuratani S"/>
            <person name="Sato K"/>
            <person name="Hyodo S Kuraku.S."/>
        </authorList>
    </citation>
    <scope>NUCLEOTIDE SEQUENCE [LARGE SCALE GENOMIC DNA]</scope>
</reference>
<evidence type="ECO:0000313" key="1">
    <source>
        <dbReference type="EMBL" id="GCC47790.1"/>
    </source>
</evidence>
<feature type="non-terminal residue" evidence="1">
    <location>
        <position position="1"/>
    </location>
</feature>
<evidence type="ECO:0000313" key="2">
    <source>
        <dbReference type="Proteomes" id="UP000287033"/>
    </source>
</evidence>